<evidence type="ECO:0000256" key="1">
    <source>
        <dbReference type="SAM" id="MobiDB-lite"/>
    </source>
</evidence>
<dbReference type="InParanoid" id="A0A0V1BKC6"/>
<evidence type="ECO:0000313" key="2">
    <source>
        <dbReference type="EMBL" id="KRY37314.1"/>
    </source>
</evidence>
<keyword evidence="3" id="KW-1185">Reference proteome</keyword>
<protein>
    <submittedName>
        <fullName evidence="2">Uncharacterized protein</fullName>
    </submittedName>
</protein>
<sequence length="99" mass="11315">MPDGFMGSEQPFRSSRKQQGQKGMNSSRNNWYKLITIPAGSEASFHSDVEEEGVENLLITFFNLFFKMSNIAITIDNLQHHCSMYSQSFYLSQTAGDRH</sequence>
<organism evidence="2 3">
    <name type="scientific">Trichinella spiralis</name>
    <name type="common">Trichina worm</name>
    <dbReference type="NCBI Taxonomy" id="6334"/>
    <lineage>
        <taxon>Eukaryota</taxon>
        <taxon>Metazoa</taxon>
        <taxon>Ecdysozoa</taxon>
        <taxon>Nematoda</taxon>
        <taxon>Enoplea</taxon>
        <taxon>Dorylaimia</taxon>
        <taxon>Trichinellida</taxon>
        <taxon>Trichinellidae</taxon>
        <taxon>Trichinella</taxon>
    </lineage>
</organism>
<proteinExistence type="predicted"/>
<accession>A0A0V1BKC6</accession>
<name>A0A0V1BKC6_TRISP</name>
<dbReference type="OrthoDB" id="10398592at2759"/>
<dbReference type="Proteomes" id="UP000054776">
    <property type="component" value="Unassembled WGS sequence"/>
</dbReference>
<gene>
    <name evidence="2" type="ORF">T01_3519</name>
</gene>
<evidence type="ECO:0000313" key="3">
    <source>
        <dbReference type="Proteomes" id="UP000054776"/>
    </source>
</evidence>
<feature type="compositionally biased region" description="Polar residues" evidence="1">
    <location>
        <begin position="11"/>
        <end position="27"/>
    </location>
</feature>
<feature type="region of interest" description="Disordered" evidence="1">
    <location>
        <begin position="1"/>
        <end position="27"/>
    </location>
</feature>
<dbReference type="EMBL" id="JYDH01000035">
    <property type="protein sequence ID" value="KRY37314.1"/>
    <property type="molecule type" value="Genomic_DNA"/>
</dbReference>
<comment type="caution">
    <text evidence="2">The sequence shown here is derived from an EMBL/GenBank/DDBJ whole genome shotgun (WGS) entry which is preliminary data.</text>
</comment>
<reference evidence="2 3" key="1">
    <citation type="submission" date="2015-01" db="EMBL/GenBank/DDBJ databases">
        <title>Evolution of Trichinella species and genotypes.</title>
        <authorList>
            <person name="Korhonen P.K."/>
            <person name="Edoardo P."/>
            <person name="Giuseppe L.R."/>
            <person name="Gasser R.B."/>
        </authorList>
    </citation>
    <scope>NUCLEOTIDE SEQUENCE [LARGE SCALE GENOMIC DNA]</scope>
    <source>
        <strain evidence="2">ISS3</strain>
    </source>
</reference>
<dbReference type="AlphaFoldDB" id="A0A0V1BKC6"/>